<evidence type="ECO:0008006" key="4">
    <source>
        <dbReference type="Google" id="ProtNLM"/>
    </source>
</evidence>
<dbReference type="PROSITE" id="PS51257">
    <property type="entry name" value="PROKAR_LIPOPROTEIN"/>
    <property type="match status" value="1"/>
</dbReference>
<evidence type="ECO:0000313" key="3">
    <source>
        <dbReference type="Proteomes" id="UP000253919"/>
    </source>
</evidence>
<comment type="caution">
    <text evidence="2">The sequence shown here is derived from an EMBL/GenBank/DDBJ whole genome shotgun (WGS) entry which is preliminary data.</text>
</comment>
<sequence>MKRKLVKQAVIFVLAFAIISCTDPKSHKVRETAPAVPTTVQKQVEKEPVIITEEREPAETPNVSKLELETFTSYPDEFSGCGCSLFLTEQDKQEQKYIYLDAGDIAMIKLNEEVHTFEYKGKVKGNTLYTSNSMQIEVNITKTVENTEMEETSDVEGTFTVTKGNEKLVQKFIGYCGC</sequence>
<dbReference type="OrthoDB" id="838474at2"/>
<dbReference type="AlphaFoldDB" id="A0A369QMD0"/>
<protein>
    <recommendedName>
        <fullName evidence="4">Lipoprotein</fullName>
    </recommendedName>
</protein>
<dbReference type="Proteomes" id="UP000253919">
    <property type="component" value="Unassembled WGS sequence"/>
</dbReference>
<dbReference type="EMBL" id="QASA01000001">
    <property type="protein sequence ID" value="RDC64825.1"/>
    <property type="molecule type" value="Genomic_DNA"/>
</dbReference>
<organism evidence="2 3">
    <name type="scientific">Adhaeribacter pallidiroseus</name>
    <dbReference type="NCBI Taxonomy" id="2072847"/>
    <lineage>
        <taxon>Bacteria</taxon>
        <taxon>Pseudomonadati</taxon>
        <taxon>Bacteroidota</taxon>
        <taxon>Cytophagia</taxon>
        <taxon>Cytophagales</taxon>
        <taxon>Hymenobacteraceae</taxon>
        <taxon>Adhaeribacter</taxon>
    </lineage>
</organism>
<name>A0A369QMD0_9BACT</name>
<keyword evidence="3" id="KW-1185">Reference proteome</keyword>
<evidence type="ECO:0000313" key="2">
    <source>
        <dbReference type="EMBL" id="RDC64825.1"/>
    </source>
</evidence>
<dbReference type="RefSeq" id="WP_115373424.1">
    <property type="nucleotide sequence ID" value="NZ_QASA01000001.1"/>
</dbReference>
<gene>
    <name evidence="1" type="ORF">AHMF7616_02851</name>
    <name evidence="2" type="ORF">AHMF7616_03445</name>
</gene>
<reference evidence="2 3" key="1">
    <citation type="submission" date="2018-04" db="EMBL/GenBank/DDBJ databases">
        <title>Adhaeribacter sp. HMF7616 genome sequencing and assembly.</title>
        <authorList>
            <person name="Kang H."/>
            <person name="Kang J."/>
            <person name="Cha I."/>
            <person name="Kim H."/>
            <person name="Joh K."/>
        </authorList>
    </citation>
    <scope>NUCLEOTIDE SEQUENCE [LARGE SCALE GENOMIC DNA]</scope>
    <source>
        <strain evidence="2 3">HMF7616</strain>
    </source>
</reference>
<proteinExistence type="predicted"/>
<evidence type="ECO:0000313" key="1">
    <source>
        <dbReference type="EMBL" id="RDC64239.1"/>
    </source>
</evidence>
<dbReference type="EMBL" id="QASA01000001">
    <property type="protein sequence ID" value="RDC64239.1"/>
    <property type="molecule type" value="Genomic_DNA"/>
</dbReference>
<accession>A0A369QMD0</accession>